<proteinExistence type="predicted"/>
<keyword evidence="4" id="KW-1185">Reference proteome</keyword>
<organism evidence="3 4">
    <name type="scientific">Patella caerulea</name>
    <name type="common">Rayed Mediterranean limpet</name>
    <dbReference type="NCBI Taxonomy" id="87958"/>
    <lineage>
        <taxon>Eukaryota</taxon>
        <taxon>Metazoa</taxon>
        <taxon>Spiralia</taxon>
        <taxon>Lophotrochozoa</taxon>
        <taxon>Mollusca</taxon>
        <taxon>Gastropoda</taxon>
        <taxon>Patellogastropoda</taxon>
        <taxon>Patelloidea</taxon>
        <taxon>Patellidae</taxon>
        <taxon>Patella</taxon>
    </lineage>
</organism>
<feature type="chain" id="PRO_5042844620" evidence="2">
    <location>
        <begin position="32"/>
        <end position="133"/>
    </location>
</feature>
<accession>A0AAN8K7N5</accession>
<comment type="caution">
    <text evidence="3">The sequence shown here is derived from an EMBL/GenBank/DDBJ whole genome shotgun (WGS) entry which is preliminary data.</text>
</comment>
<dbReference type="Proteomes" id="UP001347796">
    <property type="component" value="Unassembled WGS sequence"/>
</dbReference>
<evidence type="ECO:0000256" key="1">
    <source>
        <dbReference type="SAM" id="MobiDB-lite"/>
    </source>
</evidence>
<evidence type="ECO:0000313" key="3">
    <source>
        <dbReference type="EMBL" id="KAK6191647.1"/>
    </source>
</evidence>
<name>A0AAN8K7N5_PATCE</name>
<gene>
    <name evidence="3" type="ORF">SNE40_003282</name>
</gene>
<feature type="signal peptide" evidence="2">
    <location>
        <begin position="1"/>
        <end position="31"/>
    </location>
</feature>
<feature type="region of interest" description="Disordered" evidence="1">
    <location>
        <begin position="50"/>
        <end position="133"/>
    </location>
</feature>
<protein>
    <submittedName>
        <fullName evidence="3">Uncharacterized protein</fullName>
    </submittedName>
</protein>
<reference evidence="3 4" key="1">
    <citation type="submission" date="2024-01" db="EMBL/GenBank/DDBJ databases">
        <title>The genome of the rayed Mediterranean limpet Patella caerulea (Linnaeus, 1758).</title>
        <authorList>
            <person name="Anh-Thu Weber A."/>
            <person name="Halstead-Nussloch G."/>
        </authorList>
    </citation>
    <scope>NUCLEOTIDE SEQUENCE [LARGE SCALE GENOMIC DNA]</scope>
    <source>
        <strain evidence="3">AATW-2023a</strain>
        <tissue evidence="3">Whole specimen</tissue>
    </source>
</reference>
<evidence type="ECO:0000256" key="2">
    <source>
        <dbReference type="SAM" id="SignalP"/>
    </source>
</evidence>
<dbReference type="EMBL" id="JAZGQO010000002">
    <property type="protein sequence ID" value="KAK6191647.1"/>
    <property type="molecule type" value="Genomic_DNA"/>
</dbReference>
<sequence length="133" mass="14890">MLSLLPCGVLHTLRIITMLSIHLSLHLLSVSQELRTSTTYTLMATKRSLEKRAGNKSSFSPEKVRPFPKAGPRKISSKGRSRRKSAILTNTPVKKAIEEEEKQVKQTGQGRKSQKKDLRMKMTVSVLFASKPS</sequence>
<evidence type="ECO:0000313" key="4">
    <source>
        <dbReference type="Proteomes" id="UP001347796"/>
    </source>
</evidence>
<dbReference type="AlphaFoldDB" id="A0AAN8K7N5"/>
<keyword evidence="2" id="KW-0732">Signal</keyword>
<feature type="compositionally biased region" description="Basic residues" evidence="1">
    <location>
        <begin position="71"/>
        <end position="85"/>
    </location>
</feature>